<organism evidence="8">
    <name type="scientific">Oceaniferula spumae</name>
    <dbReference type="NCBI Taxonomy" id="2979115"/>
    <lineage>
        <taxon>Bacteria</taxon>
        <taxon>Pseudomonadati</taxon>
        <taxon>Verrucomicrobiota</taxon>
        <taxon>Verrucomicrobiia</taxon>
        <taxon>Verrucomicrobiales</taxon>
        <taxon>Verrucomicrobiaceae</taxon>
        <taxon>Oceaniferula</taxon>
    </lineage>
</organism>
<comment type="similarity">
    <text evidence="2">Belongs to the UPF0410 family.</text>
</comment>
<keyword evidence="6 7" id="KW-0472">Membrane</keyword>
<evidence type="ECO:0000256" key="4">
    <source>
        <dbReference type="ARBA" id="ARBA00022692"/>
    </source>
</evidence>
<evidence type="ECO:0000256" key="7">
    <source>
        <dbReference type="SAM" id="Phobius"/>
    </source>
</evidence>
<keyword evidence="5 7" id="KW-1133">Transmembrane helix</keyword>
<reference evidence="8" key="1">
    <citation type="submission" date="2024-07" db="EMBL/GenBank/DDBJ databases">
        <title>Complete genome sequence of Verrucomicrobiaceae bacterium NT6N.</title>
        <authorList>
            <person name="Huang C."/>
            <person name="Takami H."/>
            <person name="Hamasaki K."/>
        </authorList>
    </citation>
    <scope>NUCLEOTIDE SEQUENCE</scope>
    <source>
        <strain evidence="8">NT6N</strain>
    </source>
</reference>
<gene>
    <name evidence="8" type="ORF">NT6N_32620</name>
</gene>
<evidence type="ECO:0000313" key="8">
    <source>
        <dbReference type="EMBL" id="BDS08222.1"/>
    </source>
</evidence>
<evidence type="ECO:0000256" key="2">
    <source>
        <dbReference type="ARBA" id="ARBA00011006"/>
    </source>
</evidence>
<dbReference type="Pfam" id="PF04226">
    <property type="entry name" value="Transgly_assoc"/>
    <property type="match status" value="1"/>
</dbReference>
<feature type="transmembrane region" description="Helical" evidence="7">
    <location>
        <begin position="57"/>
        <end position="80"/>
    </location>
</feature>
<dbReference type="AlphaFoldDB" id="A0AAT9FQQ6"/>
<name>A0AAT9FQQ6_9BACT</name>
<evidence type="ECO:0000256" key="1">
    <source>
        <dbReference type="ARBA" id="ARBA00004651"/>
    </source>
</evidence>
<proteinExistence type="inferred from homology"/>
<evidence type="ECO:0000256" key="6">
    <source>
        <dbReference type="ARBA" id="ARBA00023136"/>
    </source>
</evidence>
<feature type="transmembrane region" description="Helical" evidence="7">
    <location>
        <begin position="25"/>
        <end position="45"/>
    </location>
</feature>
<protein>
    <submittedName>
        <fullName evidence="8">Membrane protein</fullName>
    </submittedName>
</protein>
<sequence length="85" mass="8687">MIGWIVLGLIAGLLAKFIIPGDDPGGLIVTILIGIAGAYAGGWLGKYLDFLPAKEPGGMMPGMGSIATATIGAILLLAIYRKIFG</sequence>
<keyword evidence="3" id="KW-1003">Cell membrane</keyword>
<accession>A0AAT9FQQ6</accession>
<dbReference type="PANTHER" id="PTHR33884:SF3">
    <property type="entry name" value="UPF0410 PROTEIN YMGE"/>
    <property type="match status" value="1"/>
</dbReference>
<dbReference type="KEGG" id="osu:NT6N_32620"/>
<dbReference type="PANTHER" id="PTHR33884">
    <property type="entry name" value="UPF0410 PROTEIN YMGE"/>
    <property type="match status" value="1"/>
</dbReference>
<keyword evidence="4 7" id="KW-0812">Transmembrane</keyword>
<evidence type="ECO:0000256" key="3">
    <source>
        <dbReference type="ARBA" id="ARBA00022475"/>
    </source>
</evidence>
<comment type="subcellular location">
    <subcellularLocation>
        <location evidence="1">Cell membrane</location>
        <topology evidence="1">Multi-pass membrane protein</topology>
    </subcellularLocation>
</comment>
<dbReference type="GO" id="GO:0005886">
    <property type="term" value="C:plasma membrane"/>
    <property type="evidence" value="ECO:0007669"/>
    <property type="project" value="UniProtKB-SubCell"/>
</dbReference>
<dbReference type="EMBL" id="AP026866">
    <property type="protein sequence ID" value="BDS08222.1"/>
    <property type="molecule type" value="Genomic_DNA"/>
</dbReference>
<dbReference type="InterPro" id="IPR007341">
    <property type="entry name" value="Transgly_assoc"/>
</dbReference>
<evidence type="ECO:0000256" key="5">
    <source>
        <dbReference type="ARBA" id="ARBA00022989"/>
    </source>
</evidence>